<accession>A0A4Z2HWS1</accession>
<dbReference type="Proteomes" id="UP000314294">
    <property type="component" value="Unassembled WGS sequence"/>
</dbReference>
<evidence type="ECO:0000256" key="1">
    <source>
        <dbReference type="SAM" id="MobiDB-lite"/>
    </source>
</evidence>
<reference evidence="2 3" key="1">
    <citation type="submission" date="2019-03" db="EMBL/GenBank/DDBJ databases">
        <title>First draft genome of Liparis tanakae, snailfish: a comprehensive survey of snailfish specific genes.</title>
        <authorList>
            <person name="Kim W."/>
            <person name="Song I."/>
            <person name="Jeong J.-H."/>
            <person name="Kim D."/>
            <person name="Kim S."/>
            <person name="Ryu S."/>
            <person name="Song J.Y."/>
            <person name="Lee S.K."/>
        </authorList>
    </citation>
    <scope>NUCLEOTIDE SEQUENCE [LARGE SCALE GENOMIC DNA]</scope>
    <source>
        <tissue evidence="2">Muscle</tissue>
    </source>
</reference>
<evidence type="ECO:0000313" key="2">
    <source>
        <dbReference type="EMBL" id="TNN70147.1"/>
    </source>
</evidence>
<feature type="region of interest" description="Disordered" evidence="1">
    <location>
        <begin position="1"/>
        <end position="53"/>
    </location>
</feature>
<protein>
    <submittedName>
        <fullName evidence="2">Uncharacterized protein</fullName>
    </submittedName>
</protein>
<comment type="caution">
    <text evidence="2">The sequence shown here is derived from an EMBL/GenBank/DDBJ whole genome shotgun (WGS) entry which is preliminary data.</text>
</comment>
<sequence length="184" mass="20164">MGGGAEGRGSQDRRVQREGERGSSRASHRAVDKKSSEKDLHFSNANGAKADLPNLHKSLSETWSAGAKDRTAIPVTSAADHLVPLETHCPSLQKRAEMPQKRESLGFCASRLIELYSPSFAKEENLPDAGNSQEEPPRVRILLLCNPPKGTCCDSRHVEDRNVLNLLNFLTPDDQLTLLAPDDL</sequence>
<dbReference type="AlphaFoldDB" id="A0A4Z2HWS1"/>
<keyword evidence="3" id="KW-1185">Reference proteome</keyword>
<name>A0A4Z2HWS1_9TELE</name>
<evidence type="ECO:0000313" key="3">
    <source>
        <dbReference type="Proteomes" id="UP000314294"/>
    </source>
</evidence>
<feature type="compositionally biased region" description="Basic and acidic residues" evidence="1">
    <location>
        <begin position="9"/>
        <end position="41"/>
    </location>
</feature>
<gene>
    <name evidence="2" type="ORF">EYF80_019648</name>
</gene>
<dbReference type="EMBL" id="SRLO01000167">
    <property type="protein sequence ID" value="TNN70147.1"/>
    <property type="molecule type" value="Genomic_DNA"/>
</dbReference>
<proteinExistence type="predicted"/>
<organism evidence="2 3">
    <name type="scientific">Liparis tanakae</name>
    <name type="common">Tanaka's snailfish</name>
    <dbReference type="NCBI Taxonomy" id="230148"/>
    <lineage>
        <taxon>Eukaryota</taxon>
        <taxon>Metazoa</taxon>
        <taxon>Chordata</taxon>
        <taxon>Craniata</taxon>
        <taxon>Vertebrata</taxon>
        <taxon>Euteleostomi</taxon>
        <taxon>Actinopterygii</taxon>
        <taxon>Neopterygii</taxon>
        <taxon>Teleostei</taxon>
        <taxon>Neoteleostei</taxon>
        <taxon>Acanthomorphata</taxon>
        <taxon>Eupercaria</taxon>
        <taxon>Perciformes</taxon>
        <taxon>Cottioidei</taxon>
        <taxon>Cottales</taxon>
        <taxon>Liparidae</taxon>
        <taxon>Liparis</taxon>
    </lineage>
</organism>